<dbReference type="Gene3D" id="1.20.144.10">
    <property type="entry name" value="Phosphatidic acid phosphatase type 2/haloperoxidase"/>
    <property type="match status" value="1"/>
</dbReference>
<dbReference type="SUPFAM" id="SSF48317">
    <property type="entry name" value="Acid phosphatase/Vanadium-dependent haloperoxidase"/>
    <property type="match status" value="1"/>
</dbReference>
<protein>
    <submittedName>
        <fullName evidence="4">Phosphatase PAP2 family protein</fullName>
    </submittedName>
</protein>
<dbReference type="EMBL" id="JACCKD010000007">
    <property type="protein sequence ID" value="MBA0127625.1"/>
    <property type="molecule type" value="Genomic_DNA"/>
</dbReference>
<reference evidence="4 5" key="1">
    <citation type="submission" date="2020-07" db="EMBL/GenBank/DDBJ databases">
        <title>Genome of Haloechinothrix sp.</title>
        <authorList>
            <person name="Tang S.-K."/>
            <person name="Yang L."/>
            <person name="Zhu W.-Y."/>
        </authorList>
    </citation>
    <scope>NUCLEOTIDE SEQUENCE [LARGE SCALE GENOMIC DNA]</scope>
    <source>
        <strain evidence="4 5">YIM 98757</strain>
    </source>
</reference>
<dbReference type="AlphaFoldDB" id="A0A838AEP9"/>
<feature type="transmembrane region" description="Helical" evidence="2">
    <location>
        <begin position="213"/>
        <end position="231"/>
    </location>
</feature>
<dbReference type="InterPro" id="IPR000326">
    <property type="entry name" value="PAP2/HPO"/>
</dbReference>
<keyword evidence="2" id="KW-0812">Transmembrane</keyword>
<dbReference type="InterPro" id="IPR036938">
    <property type="entry name" value="PAP2/HPO_sf"/>
</dbReference>
<organism evidence="4 5">
    <name type="scientific">Haloechinothrix aidingensis</name>
    <dbReference type="NCBI Taxonomy" id="2752311"/>
    <lineage>
        <taxon>Bacteria</taxon>
        <taxon>Bacillati</taxon>
        <taxon>Actinomycetota</taxon>
        <taxon>Actinomycetes</taxon>
        <taxon>Pseudonocardiales</taxon>
        <taxon>Pseudonocardiaceae</taxon>
        <taxon>Haloechinothrix</taxon>
    </lineage>
</organism>
<keyword evidence="5" id="KW-1185">Reference proteome</keyword>
<dbReference type="CDD" id="cd03392">
    <property type="entry name" value="PAP2_like_2"/>
    <property type="match status" value="1"/>
</dbReference>
<feature type="compositionally biased region" description="Basic and acidic residues" evidence="1">
    <location>
        <begin position="17"/>
        <end position="29"/>
    </location>
</feature>
<dbReference type="Pfam" id="PF01569">
    <property type="entry name" value="PAP2"/>
    <property type="match status" value="1"/>
</dbReference>
<keyword evidence="2" id="KW-0472">Membrane</keyword>
<comment type="caution">
    <text evidence="4">The sequence shown here is derived from an EMBL/GenBank/DDBJ whole genome shotgun (WGS) entry which is preliminary data.</text>
</comment>
<evidence type="ECO:0000256" key="2">
    <source>
        <dbReference type="SAM" id="Phobius"/>
    </source>
</evidence>
<sequence>MTRTPAVDPPSQQASRSADRPTRFDDPARIRPRTGFENRNGGGSPPENAWPSAREMIRKLSLDSVTIVLMVALLTVTALAAGPLHFLDNYLNEVPHPLTRLGAAWYFLKFVPNEVGSRFIAIPLLGIVTLIFAYRHRSWRPIIVSSIGVLGMSGLIWGFKFLFARNQPREYDPSFFSDYGGLAFPSGHAGNVVLFYGLVLFLVTRYEPVRQHVVRRVVHLIIAMAIVQTAVSVYLQFHWFTDLVAGLIAGGLWLRIAIRTDQLIPEGRTRHWWPWREGDFVDRYIRPVSSAPPTNGALPPVVEGAPRPWTVLGSEAEPGRMPRHRAGEDATSPPPGGHVVETSRPGPA</sequence>
<feature type="transmembrane region" description="Helical" evidence="2">
    <location>
        <begin position="179"/>
        <end position="201"/>
    </location>
</feature>
<dbReference type="Proteomes" id="UP000582974">
    <property type="component" value="Unassembled WGS sequence"/>
</dbReference>
<dbReference type="SMART" id="SM00014">
    <property type="entry name" value="acidPPc"/>
    <property type="match status" value="1"/>
</dbReference>
<gene>
    <name evidence="4" type="ORF">H0B56_18945</name>
</gene>
<feature type="transmembrane region" description="Helical" evidence="2">
    <location>
        <begin position="141"/>
        <end position="159"/>
    </location>
</feature>
<feature type="region of interest" description="Disordered" evidence="1">
    <location>
        <begin position="1"/>
        <end position="50"/>
    </location>
</feature>
<keyword evidence="2" id="KW-1133">Transmembrane helix</keyword>
<evidence type="ECO:0000259" key="3">
    <source>
        <dbReference type="SMART" id="SM00014"/>
    </source>
</evidence>
<accession>A0A838AEP9</accession>
<feature type="transmembrane region" description="Helical" evidence="2">
    <location>
        <begin position="64"/>
        <end position="87"/>
    </location>
</feature>
<proteinExistence type="predicted"/>
<evidence type="ECO:0000256" key="1">
    <source>
        <dbReference type="SAM" id="MobiDB-lite"/>
    </source>
</evidence>
<feature type="region of interest" description="Disordered" evidence="1">
    <location>
        <begin position="309"/>
        <end position="348"/>
    </location>
</feature>
<evidence type="ECO:0000313" key="4">
    <source>
        <dbReference type="EMBL" id="MBA0127625.1"/>
    </source>
</evidence>
<feature type="transmembrane region" description="Helical" evidence="2">
    <location>
        <begin position="115"/>
        <end position="134"/>
    </location>
</feature>
<name>A0A838AEP9_9PSEU</name>
<feature type="compositionally biased region" description="Basic and acidic residues" evidence="1">
    <location>
        <begin position="317"/>
        <end position="328"/>
    </location>
</feature>
<evidence type="ECO:0000313" key="5">
    <source>
        <dbReference type="Proteomes" id="UP000582974"/>
    </source>
</evidence>
<feature type="domain" description="Phosphatidic acid phosphatase type 2/haloperoxidase" evidence="3">
    <location>
        <begin position="142"/>
        <end position="258"/>
    </location>
</feature>